<dbReference type="Gene3D" id="3.10.270.10">
    <property type="entry name" value="Urate Oxidase"/>
    <property type="match status" value="1"/>
</dbReference>
<dbReference type="PRINTS" id="PR00093">
    <property type="entry name" value="URICASE"/>
</dbReference>
<dbReference type="PANTHER" id="PTHR42874:SF1">
    <property type="entry name" value="URICASE"/>
    <property type="match status" value="1"/>
</dbReference>
<feature type="binding site" evidence="7">
    <location>
        <position position="199"/>
    </location>
    <ligand>
        <name>urate</name>
        <dbReference type="ChEBI" id="CHEBI:17775"/>
    </ligand>
</feature>
<dbReference type="SUPFAM" id="SSF55620">
    <property type="entry name" value="Tetrahydrobiopterin biosynthesis enzymes-like"/>
    <property type="match status" value="2"/>
</dbReference>
<keyword evidence="10" id="KW-1185">Reference proteome</keyword>
<feature type="active site" description="Charge relay system" evidence="6">
    <location>
        <position position="28"/>
    </location>
</feature>
<feature type="binding site" evidence="7">
    <location>
        <position position="273"/>
    </location>
    <ligand>
        <name>O2</name>
        <dbReference type="ChEBI" id="CHEBI:15379"/>
    </ligand>
</feature>
<feature type="binding site" evidence="7">
    <location>
        <position position="73"/>
    </location>
    <ligand>
        <name>urate</name>
        <dbReference type="ChEBI" id="CHEBI:17775"/>
    </ligand>
</feature>
<evidence type="ECO:0000313" key="10">
    <source>
        <dbReference type="Proteomes" id="UP000431826"/>
    </source>
</evidence>
<evidence type="ECO:0000256" key="6">
    <source>
        <dbReference type="PIRSR" id="PIRSR000241-1"/>
    </source>
</evidence>
<dbReference type="EMBL" id="BLIR01000001">
    <property type="protein sequence ID" value="GFE36412.1"/>
    <property type="molecule type" value="Genomic_DNA"/>
</dbReference>
<evidence type="ECO:0000256" key="5">
    <source>
        <dbReference type="PIRNR" id="PIRNR000241"/>
    </source>
</evidence>
<dbReference type="UniPathway" id="UPA00394">
    <property type="reaction ID" value="UER00650"/>
</dbReference>
<comment type="pathway">
    <text evidence="1 5">Purine metabolism; urate degradation; (S)-allantoin from urate: step 1/3.</text>
</comment>
<reference evidence="9 10" key="1">
    <citation type="submission" date="2019-12" db="EMBL/GenBank/DDBJ databases">
        <title>Whole genome shotgun sequence of Streptomyces tubercidicus NBRC 13090.</title>
        <authorList>
            <person name="Ichikawa N."/>
            <person name="Kimura A."/>
            <person name="Kitahashi Y."/>
            <person name="Komaki H."/>
            <person name="Tamura T."/>
        </authorList>
    </citation>
    <scope>NUCLEOTIDE SEQUENCE [LARGE SCALE GENOMIC DNA]</scope>
    <source>
        <strain evidence="9 10">NBRC 13090</strain>
    </source>
</reference>
<feature type="binding site" evidence="7">
    <location>
        <position position="273"/>
    </location>
    <ligand>
        <name>5-hydroxyisourate</name>
        <dbReference type="ChEBI" id="CHEBI:18072"/>
    </ligand>
</feature>
<feature type="active site" description="Charge relay system" evidence="6">
    <location>
        <position position="275"/>
    </location>
</feature>
<keyword evidence="3 5" id="KW-0659">Purine metabolism</keyword>
<dbReference type="PIRSF" id="PIRSF000241">
    <property type="entry name" value="Urate_oxidase"/>
    <property type="match status" value="1"/>
</dbReference>
<feature type="binding site" evidence="7">
    <location>
        <position position="73"/>
    </location>
    <ligand>
        <name>5-hydroxyisourate</name>
        <dbReference type="ChEBI" id="CHEBI:18072"/>
    </ligand>
</feature>
<name>A0A640UM77_9ACTN</name>
<evidence type="ECO:0000256" key="7">
    <source>
        <dbReference type="PIRSR" id="PIRSR000241-2"/>
    </source>
</evidence>
<evidence type="ECO:0000256" key="4">
    <source>
        <dbReference type="ARBA" id="ARBA00023002"/>
    </source>
</evidence>
<gene>
    <name evidence="9" type="ORF">Stube_10850</name>
</gene>
<dbReference type="RefSeq" id="WP_159742717.1">
    <property type="nucleotide sequence ID" value="NZ_BLIR01000001.1"/>
</dbReference>
<feature type="binding site" evidence="7">
    <location>
        <position position="273"/>
    </location>
    <ligand>
        <name>urate</name>
        <dbReference type="ChEBI" id="CHEBI:17775"/>
    </ligand>
</feature>
<dbReference type="GO" id="GO:0019628">
    <property type="term" value="P:urate catabolic process"/>
    <property type="evidence" value="ECO:0007669"/>
    <property type="project" value="UniProtKB-UniPathway"/>
</dbReference>
<feature type="binding site" evidence="7">
    <location>
        <position position="247"/>
    </location>
    <ligand>
        <name>urate</name>
        <dbReference type="ChEBI" id="CHEBI:17775"/>
    </ligand>
</feature>
<dbReference type="InterPro" id="IPR002042">
    <property type="entry name" value="Uricase"/>
</dbReference>
<comment type="caution">
    <text evidence="9">The sequence shown here is derived from an EMBL/GenBank/DDBJ whole genome shotgun (WGS) entry which is preliminary data.</text>
</comment>
<feature type="binding site" evidence="7">
    <location>
        <position position="73"/>
    </location>
    <ligand>
        <name>O2</name>
        <dbReference type="ChEBI" id="CHEBI:15379"/>
    </ligand>
</feature>
<proteinExistence type="inferred from homology"/>
<dbReference type="OrthoDB" id="9809009at2"/>
<dbReference type="AlphaFoldDB" id="A0A640UM77"/>
<feature type="binding site" evidence="7">
    <location>
        <position position="74"/>
    </location>
    <ligand>
        <name>urate</name>
        <dbReference type="ChEBI" id="CHEBI:17775"/>
    </ligand>
</feature>
<dbReference type="GO" id="GO:0006144">
    <property type="term" value="P:purine nucleobase metabolic process"/>
    <property type="evidence" value="ECO:0007669"/>
    <property type="project" value="UniProtKB-KW"/>
</dbReference>
<feature type="binding site" evidence="7">
    <location>
        <position position="74"/>
    </location>
    <ligand>
        <name>5-hydroxyisourate</name>
        <dbReference type="ChEBI" id="CHEBI:18072"/>
    </ligand>
</feature>
<organism evidence="9 10">
    <name type="scientific">Streptomyces tubercidicus</name>
    <dbReference type="NCBI Taxonomy" id="47759"/>
    <lineage>
        <taxon>Bacteria</taxon>
        <taxon>Bacillati</taxon>
        <taxon>Actinomycetota</taxon>
        <taxon>Actinomycetes</taxon>
        <taxon>Kitasatosporales</taxon>
        <taxon>Streptomycetaceae</taxon>
        <taxon>Streptomyces</taxon>
    </lineage>
</organism>
<evidence type="ECO:0000256" key="1">
    <source>
        <dbReference type="ARBA" id="ARBA00004831"/>
    </source>
</evidence>
<dbReference type="EC" id="1.7.3.3" evidence="5 8"/>
<evidence type="ECO:0000313" key="9">
    <source>
        <dbReference type="EMBL" id="GFE36412.1"/>
    </source>
</evidence>
<feature type="active site" description="Charge relay system" evidence="6">
    <location>
        <position position="73"/>
    </location>
</feature>
<dbReference type="NCBIfam" id="TIGR03383">
    <property type="entry name" value="urate_oxi"/>
    <property type="match status" value="1"/>
</dbReference>
<feature type="binding site" evidence="7">
    <location>
        <position position="247"/>
    </location>
    <ligand>
        <name>5-hydroxyisourate</name>
        <dbReference type="ChEBI" id="CHEBI:18072"/>
    </ligand>
</feature>
<comment type="similarity">
    <text evidence="2 5 8">Belongs to the uricase family.</text>
</comment>
<feature type="binding site" evidence="7">
    <location>
        <position position="182"/>
    </location>
    <ligand>
        <name>urate</name>
        <dbReference type="ChEBI" id="CHEBI:17775"/>
    </ligand>
</feature>
<protein>
    <recommendedName>
        <fullName evidence="5 8">Uricase</fullName>
        <ecNumber evidence="5 8">1.7.3.3</ecNumber>
    </recommendedName>
    <alternativeName>
        <fullName evidence="5">Urate oxidase</fullName>
    </alternativeName>
</protein>
<evidence type="ECO:0000256" key="8">
    <source>
        <dbReference type="RuleBase" id="RU004455"/>
    </source>
</evidence>
<dbReference type="GeneID" id="96282256"/>
<dbReference type="Pfam" id="PF01014">
    <property type="entry name" value="Uricase"/>
    <property type="match status" value="2"/>
</dbReference>
<dbReference type="GO" id="GO:0004846">
    <property type="term" value="F:urate oxidase activity"/>
    <property type="evidence" value="ECO:0007669"/>
    <property type="project" value="UniProtKB-EC"/>
</dbReference>
<keyword evidence="4 5" id="KW-0560">Oxidoreductase</keyword>
<evidence type="ECO:0000256" key="3">
    <source>
        <dbReference type="ARBA" id="ARBA00022631"/>
    </source>
</evidence>
<comment type="function">
    <text evidence="5 8">Catalyzes the oxidation of uric acid to 5-hydroxyisourate, which is further processed to form (S)-allantoin.</text>
</comment>
<comment type="catalytic activity">
    <reaction evidence="5 8">
        <text>urate + O2 + H2O = 5-hydroxyisourate + H2O2</text>
        <dbReference type="Rhea" id="RHEA:21368"/>
        <dbReference type="ChEBI" id="CHEBI:15377"/>
        <dbReference type="ChEBI" id="CHEBI:15379"/>
        <dbReference type="ChEBI" id="CHEBI:16240"/>
        <dbReference type="ChEBI" id="CHEBI:17775"/>
        <dbReference type="ChEBI" id="CHEBI:18072"/>
        <dbReference type="EC" id="1.7.3.3"/>
    </reaction>
</comment>
<dbReference type="PANTHER" id="PTHR42874">
    <property type="entry name" value="URICASE"/>
    <property type="match status" value="1"/>
</dbReference>
<sequence>MTAHSRPARAADSRPARPVMLGQNQYGKAENRVVKITRDGAKHHIKDLNVSVSLSGDLEEVHLSGSNAHCLPTDTTKNTVYAFAKEYGIESAEQFGIHLARHFVSSQEPIHRARIRIEEYAWERIAGSDANSRFIGADEVQHSFVRKGQETRLTEITYDGERWQVISGLKDLVVMNSTNSEFWGYIKDKYTTLKEAYDRILATEVSGRWRFNWTDDEQRMPNWERSYEQVKKHMLQAFAETYSLSLQQTLYQMGARVINHRSEVDEIRFSLPNKHHFLVDLEPFGLKNDTDEGAVYYAADRPYGLIEATVLRDGVEPRIPVDLTNL</sequence>
<dbReference type="Proteomes" id="UP000431826">
    <property type="component" value="Unassembled WGS sequence"/>
</dbReference>
<feature type="binding site" evidence="7">
    <location>
        <position position="182"/>
    </location>
    <ligand>
        <name>5-hydroxyisourate</name>
        <dbReference type="ChEBI" id="CHEBI:18072"/>
    </ligand>
</feature>
<feature type="binding site" evidence="7">
    <location>
        <position position="199"/>
    </location>
    <ligand>
        <name>5-hydroxyisourate</name>
        <dbReference type="ChEBI" id="CHEBI:18072"/>
    </ligand>
</feature>
<evidence type="ECO:0000256" key="2">
    <source>
        <dbReference type="ARBA" id="ARBA00009760"/>
    </source>
</evidence>
<accession>A0A640UM77</accession>